<proteinExistence type="predicted"/>
<keyword evidence="3" id="KW-1185">Reference proteome</keyword>
<dbReference type="STRING" id="106370.Francci3_2582"/>
<gene>
    <name evidence="2" type="ordered locus">Francci3_2582</name>
</gene>
<dbReference type="OrthoDB" id="9810236at2"/>
<dbReference type="eggNOG" id="COG1203">
    <property type="taxonomic scope" value="Bacteria"/>
</dbReference>
<dbReference type="RefSeq" id="WP_011436979.1">
    <property type="nucleotide sequence ID" value="NC_007777.1"/>
</dbReference>
<dbReference type="AlphaFoldDB" id="Q2J9U8"/>
<sequence length="132" mass="14418">MPPIPAETARHTRHGAGRGPTHPEALPHHAGYSLAEQAVIPTPKNALPLARLTSSDLVEDKVSTCPGVESVRVVCCFVDADSYRWLDRTRRHPLAEKGSRRDGSFTTNDVRAILAHSIPVADGDWRRPPSLT</sequence>
<name>Q2J9U8_FRACC</name>
<dbReference type="Proteomes" id="UP000001937">
    <property type="component" value="Chromosome"/>
</dbReference>
<dbReference type="HOGENOM" id="CLU_1913986_0_0_11"/>
<evidence type="ECO:0000313" key="2">
    <source>
        <dbReference type="EMBL" id="ABD11944.1"/>
    </source>
</evidence>
<dbReference type="EMBL" id="CP000249">
    <property type="protein sequence ID" value="ABD11944.1"/>
    <property type="molecule type" value="Genomic_DNA"/>
</dbReference>
<evidence type="ECO:0000256" key="1">
    <source>
        <dbReference type="SAM" id="MobiDB-lite"/>
    </source>
</evidence>
<accession>Q2J9U8</accession>
<dbReference type="KEGG" id="fra:Francci3_2582"/>
<evidence type="ECO:0000313" key="3">
    <source>
        <dbReference type="Proteomes" id="UP000001937"/>
    </source>
</evidence>
<reference evidence="2 3" key="1">
    <citation type="journal article" date="2007" name="Genome Res.">
        <title>Genome characteristics of facultatively symbiotic Frankia sp. strains reflect host range and host plant biogeography.</title>
        <authorList>
            <person name="Normand P."/>
            <person name="Lapierre P."/>
            <person name="Tisa L.S."/>
            <person name="Gogarten J.P."/>
            <person name="Alloisio N."/>
            <person name="Bagnarol E."/>
            <person name="Bassi C.A."/>
            <person name="Berry A.M."/>
            <person name="Bickhart D.M."/>
            <person name="Choisne N."/>
            <person name="Couloux A."/>
            <person name="Cournoyer B."/>
            <person name="Cruveiller S."/>
            <person name="Daubin V."/>
            <person name="Demange N."/>
            <person name="Francino M.P."/>
            <person name="Goltsman E."/>
            <person name="Huang Y."/>
            <person name="Kopp O.R."/>
            <person name="Labarre L."/>
            <person name="Lapidus A."/>
            <person name="Lavire C."/>
            <person name="Marechal J."/>
            <person name="Martinez M."/>
            <person name="Mastronunzio J.E."/>
            <person name="Mullin B.C."/>
            <person name="Niemann J."/>
            <person name="Pujic P."/>
            <person name="Rawnsley T."/>
            <person name="Rouy Z."/>
            <person name="Schenowitz C."/>
            <person name="Sellstedt A."/>
            <person name="Tavares F."/>
            <person name="Tomkins J.P."/>
            <person name="Vallenet D."/>
            <person name="Valverde C."/>
            <person name="Wall L.G."/>
            <person name="Wang Y."/>
            <person name="Medigue C."/>
            <person name="Benson D.R."/>
        </authorList>
    </citation>
    <scope>NUCLEOTIDE SEQUENCE [LARGE SCALE GENOMIC DNA]</scope>
    <source>
        <strain evidence="3">DSM 45818 / CECT 9043 / CcI3</strain>
    </source>
</reference>
<feature type="region of interest" description="Disordered" evidence="1">
    <location>
        <begin position="1"/>
        <end position="30"/>
    </location>
</feature>
<organism evidence="2 3">
    <name type="scientific">Frankia casuarinae (strain DSM 45818 / CECT 9043 / HFP020203 / CcI3)</name>
    <dbReference type="NCBI Taxonomy" id="106370"/>
    <lineage>
        <taxon>Bacteria</taxon>
        <taxon>Bacillati</taxon>
        <taxon>Actinomycetota</taxon>
        <taxon>Actinomycetes</taxon>
        <taxon>Frankiales</taxon>
        <taxon>Frankiaceae</taxon>
        <taxon>Frankia</taxon>
    </lineage>
</organism>
<protein>
    <submittedName>
        <fullName evidence="2">Uncharacterized protein</fullName>
    </submittedName>
</protein>